<organism evidence="1 2">
    <name type="scientific">Prymnesium parvum</name>
    <name type="common">Toxic golden alga</name>
    <dbReference type="NCBI Taxonomy" id="97485"/>
    <lineage>
        <taxon>Eukaryota</taxon>
        <taxon>Haptista</taxon>
        <taxon>Haptophyta</taxon>
        <taxon>Prymnesiophyceae</taxon>
        <taxon>Prymnesiales</taxon>
        <taxon>Prymnesiaceae</taxon>
        <taxon>Prymnesium</taxon>
    </lineage>
</organism>
<keyword evidence="2" id="KW-1185">Reference proteome</keyword>
<protein>
    <submittedName>
        <fullName evidence="1">Uncharacterized protein</fullName>
    </submittedName>
</protein>
<gene>
    <name evidence="1" type="ORF">AB1Y20_013326</name>
</gene>
<accession>A0AB34IKC7</accession>
<evidence type="ECO:0000313" key="2">
    <source>
        <dbReference type="Proteomes" id="UP001515480"/>
    </source>
</evidence>
<proteinExistence type="predicted"/>
<dbReference type="AlphaFoldDB" id="A0AB34IKC7"/>
<reference evidence="1 2" key="1">
    <citation type="journal article" date="2024" name="Science">
        <title>Giant polyketide synthase enzymes in the biosynthesis of giant marine polyether toxins.</title>
        <authorList>
            <person name="Fallon T.R."/>
            <person name="Shende V.V."/>
            <person name="Wierzbicki I.H."/>
            <person name="Pendleton A.L."/>
            <person name="Watervoot N.F."/>
            <person name="Auber R.P."/>
            <person name="Gonzalez D.J."/>
            <person name="Wisecaver J.H."/>
            <person name="Moore B.S."/>
        </authorList>
    </citation>
    <scope>NUCLEOTIDE SEQUENCE [LARGE SCALE GENOMIC DNA]</scope>
    <source>
        <strain evidence="1 2">12B1</strain>
    </source>
</reference>
<sequence>MVDVSERYVPKEYHDPWKALRELQPTLKHPHAPSPEECMHAEEKIDKLMEVPNCAKLLTQEGVRASFFGAMVAKAHCHAQYYMQDERVCALFCYMEGWQMDSPRATPHPSLNKKGLADYSRY</sequence>
<evidence type="ECO:0000313" key="1">
    <source>
        <dbReference type="EMBL" id="KAL1500679.1"/>
    </source>
</evidence>
<dbReference type="EMBL" id="JBGBPQ010000023">
    <property type="protein sequence ID" value="KAL1500679.1"/>
    <property type="molecule type" value="Genomic_DNA"/>
</dbReference>
<name>A0AB34IKC7_PRYPA</name>
<dbReference type="Proteomes" id="UP001515480">
    <property type="component" value="Unassembled WGS sequence"/>
</dbReference>
<comment type="caution">
    <text evidence="1">The sequence shown here is derived from an EMBL/GenBank/DDBJ whole genome shotgun (WGS) entry which is preliminary data.</text>
</comment>